<dbReference type="SUPFAM" id="SSF51126">
    <property type="entry name" value="Pectin lyase-like"/>
    <property type="match status" value="1"/>
</dbReference>
<dbReference type="GeneID" id="98404187"/>
<proteinExistence type="predicted"/>
<sequence length="524" mass="55496">MSALSKTLLDRAKALTDYAALRAYTGKEAAVTLSAAGISGTFVADTGDITSADNGATIIVDGNGMRRKRVFDGPINVKWFGAKGDGITSDVAAFQAAFSDGREVEIGTGTYLLDAAINIAAGNPRTVRGNGTVTFKVGLAANTNLISSYAAISFENVTFDFGNGFVKIALYYRANCGSISLKKVNFQNIRDTKNTYGSFVVYIDPQGNRFDLDGLAFSNLLKTGNGVITDSNGSLNCIYVGGNSMVGIAAVGTIKRVSFVEIHNIDRSGNLLYEDTTGIYIATPASDQDNSVGISDVYGYNFGKRLIKVQASNVTARNVIGYAPAGDSSSVIAFMSDAVLGDKFGNAATDVWAYGNMEYAFTTSAQGTKFKNVIAANQPGLLAGMSNAAFGILIAGNNAVIENYESNASRAFAFGSATQIIMNTRIKNMRMTMRDNQNYGIGAVSTITGYDGLEIDGLYIDYQSTATGIPIDLETYFHGTTITARNLVLKNVQVVSNGRLNAYGILRRPSAPPTSRSITTGPPM</sequence>
<dbReference type="EMBL" id="CP062804">
    <property type="protein sequence ID" value="QOT80673.1"/>
    <property type="molecule type" value="Genomic_DNA"/>
</dbReference>
<evidence type="ECO:0000313" key="2">
    <source>
        <dbReference type="Proteomes" id="UP000397656"/>
    </source>
</evidence>
<gene>
    <name evidence="1" type="ORF">F7R26_024930</name>
</gene>
<name>A0A643FT67_9BURK</name>
<accession>A0A643FT67</accession>
<dbReference type="AlphaFoldDB" id="A0A643FT67"/>
<dbReference type="InterPro" id="IPR012334">
    <property type="entry name" value="Pectin_lyas_fold"/>
</dbReference>
<evidence type="ECO:0000313" key="1">
    <source>
        <dbReference type="EMBL" id="QOT80673.1"/>
    </source>
</evidence>
<evidence type="ECO:0008006" key="3">
    <source>
        <dbReference type="Google" id="ProtNLM"/>
    </source>
</evidence>
<organism evidence="1 2">
    <name type="scientific">Cupriavidus basilensis</name>
    <dbReference type="NCBI Taxonomy" id="68895"/>
    <lineage>
        <taxon>Bacteria</taxon>
        <taxon>Pseudomonadati</taxon>
        <taxon>Pseudomonadota</taxon>
        <taxon>Betaproteobacteria</taxon>
        <taxon>Burkholderiales</taxon>
        <taxon>Burkholderiaceae</taxon>
        <taxon>Cupriavidus</taxon>
    </lineage>
</organism>
<dbReference type="Gene3D" id="2.160.20.10">
    <property type="entry name" value="Single-stranded right-handed beta-helix, Pectin lyase-like"/>
    <property type="match status" value="1"/>
</dbReference>
<reference evidence="1 2" key="1">
    <citation type="submission" date="2020-10" db="EMBL/GenBank/DDBJ databases">
        <title>Complete genome sequence of Cupriavidus basilensis CCUG 49340T.</title>
        <authorList>
            <person name="Salva-Serra F."/>
            <person name="Donoso R.A."/>
            <person name="Cho K.H."/>
            <person name="Yoo J.A."/>
            <person name="Lee K."/>
            <person name="Yoon S.-H."/>
            <person name="Perez-Pantoja D."/>
            <person name="Moore E.R.B."/>
        </authorList>
    </citation>
    <scope>NUCLEOTIDE SEQUENCE [LARGE SCALE GENOMIC DNA]</scope>
    <source>
        <strain evidence="2">CCUG 49340</strain>
    </source>
</reference>
<dbReference type="RefSeq" id="WP_150987071.1">
    <property type="nucleotide sequence ID" value="NZ_CP062804.1"/>
</dbReference>
<protein>
    <recommendedName>
        <fullName evidence="3">Pectate lyase superfamily protein domain-containing protein</fullName>
    </recommendedName>
</protein>
<dbReference type="Proteomes" id="UP000397656">
    <property type="component" value="Chromosome 2"/>
</dbReference>
<dbReference type="InterPro" id="IPR011050">
    <property type="entry name" value="Pectin_lyase_fold/virulence"/>
</dbReference>